<dbReference type="OrthoDB" id="797211at2"/>
<name>A0A556MUN4_9SPHI</name>
<accession>A0A556MUN4</accession>
<keyword evidence="2" id="KW-1185">Reference proteome</keyword>
<comment type="caution">
    <text evidence="1">The sequence shown here is derived from an EMBL/GenBank/DDBJ whole genome shotgun (WGS) entry which is preliminary data.</text>
</comment>
<evidence type="ECO:0000313" key="2">
    <source>
        <dbReference type="Proteomes" id="UP000318733"/>
    </source>
</evidence>
<reference evidence="1 2" key="1">
    <citation type="submission" date="2019-07" db="EMBL/GenBank/DDBJ databases">
        <authorList>
            <person name="Huq M.A."/>
        </authorList>
    </citation>
    <scope>NUCLEOTIDE SEQUENCE [LARGE SCALE GENOMIC DNA]</scope>
    <source>
        <strain evidence="1 2">MAH-19</strain>
    </source>
</reference>
<gene>
    <name evidence="1" type="ORF">FO440_05485</name>
</gene>
<dbReference type="AlphaFoldDB" id="A0A556MUN4"/>
<organism evidence="1 2">
    <name type="scientific">Mucilaginibacter corticis</name>
    <dbReference type="NCBI Taxonomy" id="2597670"/>
    <lineage>
        <taxon>Bacteria</taxon>
        <taxon>Pseudomonadati</taxon>
        <taxon>Bacteroidota</taxon>
        <taxon>Sphingobacteriia</taxon>
        <taxon>Sphingobacteriales</taxon>
        <taxon>Sphingobacteriaceae</taxon>
        <taxon>Mucilaginibacter</taxon>
    </lineage>
</organism>
<dbReference type="Proteomes" id="UP000318733">
    <property type="component" value="Unassembled WGS sequence"/>
</dbReference>
<sequence length="80" mass="8978">MIETKDTIPAEKDGKYQFQLNYSGREVTCQVEKEQQTLHVKIDDNLEAELKINNDGTVTQTGGAQLPDSSIDFIKKHILG</sequence>
<protein>
    <submittedName>
        <fullName evidence="1">Uncharacterized protein</fullName>
    </submittedName>
</protein>
<dbReference type="EMBL" id="VLPK01000001">
    <property type="protein sequence ID" value="TSJ43641.1"/>
    <property type="molecule type" value="Genomic_DNA"/>
</dbReference>
<dbReference type="RefSeq" id="WP_144247207.1">
    <property type="nucleotide sequence ID" value="NZ_VLPK01000001.1"/>
</dbReference>
<evidence type="ECO:0000313" key="1">
    <source>
        <dbReference type="EMBL" id="TSJ43641.1"/>
    </source>
</evidence>
<proteinExistence type="predicted"/>